<feature type="non-terminal residue" evidence="5">
    <location>
        <position position="1"/>
    </location>
</feature>
<organism evidence="5 6">
    <name type="scientific">Scyliorhinus torazame</name>
    <name type="common">Cloudy catshark</name>
    <name type="synonym">Catulus torazame</name>
    <dbReference type="NCBI Taxonomy" id="75743"/>
    <lineage>
        <taxon>Eukaryota</taxon>
        <taxon>Metazoa</taxon>
        <taxon>Chordata</taxon>
        <taxon>Craniata</taxon>
        <taxon>Vertebrata</taxon>
        <taxon>Chondrichthyes</taxon>
        <taxon>Elasmobranchii</taxon>
        <taxon>Galeomorphii</taxon>
        <taxon>Galeoidea</taxon>
        <taxon>Carcharhiniformes</taxon>
        <taxon>Scyliorhinidae</taxon>
        <taxon>Scyliorhinus</taxon>
    </lineage>
</organism>
<dbReference type="PANTHER" id="PTHR14150">
    <property type="entry name" value="U3 SMALL NUCLEOLAR RNA-ASSOCIATED PROTEIN 14"/>
    <property type="match status" value="1"/>
</dbReference>
<keyword evidence="6" id="KW-1185">Reference proteome</keyword>
<dbReference type="GO" id="GO:0032040">
    <property type="term" value="C:small-subunit processome"/>
    <property type="evidence" value="ECO:0007669"/>
    <property type="project" value="InterPro"/>
</dbReference>
<dbReference type="PANTHER" id="PTHR14150:SF12">
    <property type="entry name" value="U3 SMALL NUCLEOLAR RNA-ASSOCIATED PROTEIN 14 HOMOLOG A"/>
    <property type="match status" value="1"/>
</dbReference>
<dbReference type="OrthoDB" id="277439at2759"/>
<evidence type="ECO:0000313" key="6">
    <source>
        <dbReference type="Proteomes" id="UP000288216"/>
    </source>
</evidence>
<comment type="caution">
    <text evidence="5">The sequence shown here is derived from an EMBL/GenBank/DDBJ whole genome shotgun (WGS) entry which is preliminary data.</text>
</comment>
<keyword evidence="4" id="KW-0539">Nucleus</keyword>
<reference evidence="5 6" key="1">
    <citation type="journal article" date="2018" name="Nat. Ecol. Evol.">
        <title>Shark genomes provide insights into elasmobranch evolution and the origin of vertebrates.</title>
        <authorList>
            <person name="Hara Y"/>
            <person name="Yamaguchi K"/>
            <person name="Onimaru K"/>
            <person name="Kadota M"/>
            <person name="Koyanagi M"/>
            <person name="Keeley SD"/>
            <person name="Tatsumi K"/>
            <person name="Tanaka K"/>
            <person name="Motone F"/>
            <person name="Kageyama Y"/>
            <person name="Nozu R"/>
            <person name="Adachi N"/>
            <person name="Nishimura O"/>
            <person name="Nakagawa R"/>
            <person name="Tanegashima C"/>
            <person name="Kiyatake I"/>
            <person name="Matsumoto R"/>
            <person name="Murakumo K"/>
            <person name="Nishida K"/>
            <person name="Terakita A"/>
            <person name="Kuratani S"/>
            <person name="Sato K"/>
            <person name="Hyodo S Kuraku.S."/>
        </authorList>
    </citation>
    <scope>NUCLEOTIDE SEQUENCE [LARGE SCALE GENOMIC DNA]</scope>
</reference>
<sequence>FHKVLKKVKKKEILKQFEELRKTDPEAALEELNRMEQKRMEERMTLRHQNSGKWAKSKIVMAKYDTEVWYSFDIGS</sequence>
<keyword evidence="3" id="KW-0597">Phosphoprotein</keyword>
<dbReference type="Pfam" id="PF04615">
    <property type="entry name" value="Utp14"/>
    <property type="match status" value="1"/>
</dbReference>
<comment type="similarity">
    <text evidence="2">Belongs to the UTP14 family.</text>
</comment>
<name>A0A401QLQ8_SCYTO</name>
<dbReference type="EMBL" id="BFAA01261567">
    <property type="protein sequence ID" value="GCB86272.1"/>
    <property type="molecule type" value="Genomic_DNA"/>
</dbReference>
<dbReference type="Proteomes" id="UP000288216">
    <property type="component" value="Unassembled WGS sequence"/>
</dbReference>
<evidence type="ECO:0000256" key="4">
    <source>
        <dbReference type="ARBA" id="ARBA00023242"/>
    </source>
</evidence>
<evidence type="ECO:0000313" key="5">
    <source>
        <dbReference type="EMBL" id="GCB86272.1"/>
    </source>
</evidence>
<protein>
    <submittedName>
        <fullName evidence="5">Uncharacterized protein</fullName>
    </submittedName>
</protein>
<proteinExistence type="inferred from homology"/>
<dbReference type="AlphaFoldDB" id="A0A401QLQ8"/>
<evidence type="ECO:0000256" key="3">
    <source>
        <dbReference type="ARBA" id="ARBA00022553"/>
    </source>
</evidence>
<evidence type="ECO:0000256" key="2">
    <source>
        <dbReference type="ARBA" id="ARBA00007774"/>
    </source>
</evidence>
<comment type="subcellular location">
    <subcellularLocation>
        <location evidence="1">Nucleus</location>
        <location evidence="1">Nucleolus</location>
    </subcellularLocation>
</comment>
<dbReference type="InterPro" id="IPR006709">
    <property type="entry name" value="SSU_processome_Utp14"/>
</dbReference>
<gene>
    <name evidence="5" type="ORF">scyTo_0026945</name>
</gene>
<dbReference type="STRING" id="75743.A0A401QLQ8"/>
<accession>A0A401QLQ8</accession>
<evidence type="ECO:0000256" key="1">
    <source>
        <dbReference type="ARBA" id="ARBA00004604"/>
    </source>
</evidence>
<dbReference type="GO" id="GO:0006364">
    <property type="term" value="P:rRNA processing"/>
    <property type="evidence" value="ECO:0007669"/>
    <property type="project" value="InterPro"/>
</dbReference>